<evidence type="ECO:0000313" key="2">
    <source>
        <dbReference type="EMBL" id="SOQ42260.1"/>
    </source>
</evidence>
<dbReference type="AlphaFoldDB" id="A0A2H1VN64"/>
<keyword evidence="1" id="KW-0732">Signal</keyword>
<proteinExistence type="predicted"/>
<gene>
    <name evidence="2" type="ORF">SFRICE_028098</name>
</gene>
<feature type="chain" id="PRO_5013910560" evidence="1">
    <location>
        <begin position="24"/>
        <end position="209"/>
    </location>
</feature>
<sequence>MDPSPVAVLWSTMAILWPMMARSMVPFFRPKTWSEHVWWWSTLTGGSLFFEGGKSYNDFFGEARGSARLLLTKNHPVPPPAFRTGALVNPLDSCFGSGCNEYVNLYVCKLTHDTGENSNWTQMRLPGKGSRARFPGLIKYYWFLEYFLIVARPVPIIWQQDHHLLHGTYNINCEKWVYIVQWHYMPGEKLNHLMTSPALDEAGGSVDCY</sequence>
<organism evidence="2">
    <name type="scientific">Spodoptera frugiperda</name>
    <name type="common">Fall armyworm</name>
    <dbReference type="NCBI Taxonomy" id="7108"/>
    <lineage>
        <taxon>Eukaryota</taxon>
        <taxon>Metazoa</taxon>
        <taxon>Ecdysozoa</taxon>
        <taxon>Arthropoda</taxon>
        <taxon>Hexapoda</taxon>
        <taxon>Insecta</taxon>
        <taxon>Pterygota</taxon>
        <taxon>Neoptera</taxon>
        <taxon>Endopterygota</taxon>
        <taxon>Lepidoptera</taxon>
        <taxon>Glossata</taxon>
        <taxon>Ditrysia</taxon>
        <taxon>Noctuoidea</taxon>
        <taxon>Noctuidae</taxon>
        <taxon>Amphipyrinae</taxon>
        <taxon>Spodoptera</taxon>
    </lineage>
</organism>
<evidence type="ECO:0000256" key="1">
    <source>
        <dbReference type="SAM" id="SignalP"/>
    </source>
</evidence>
<reference evidence="2" key="1">
    <citation type="submission" date="2016-07" db="EMBL/GenBank/DDBJ databases">
        <authorList>
            <person name="Bretaudeau A."/>
        </authorList>
    </citation>
    <scope>NUCLEOTIDE SEQUENCE</scope>
    <source>
        <strain evidence="2">Rice</strain>
        <tissue evidence="2">Whole body</tissue>
    </source>
</reference>
<feature type="signal peptide" evidence="1">
    <location>
        <begin position="1"/>
        <end position="23"/>
    </location>
</feature>
<name>A0A2H1VN64_SPOFR</name>
<dbReference type="EMBL" id="ODYU01003457">
    <property type="protein sequence ID" value="SOQ42260.1"/>
    <property type="molecule type" value="Genomic_DNA"/>
</dbReference>
<accession>A0A2H1VN64</accession>
<protein>
    <submittedName>
        <fullName evidence="2">SFRICE_028098</fullName>
    </submittedName>
</protein>